<dbReference type="AlphaFoldDB" id="A0A0D6NHX2"/>
<evidence type="ECO:0000313" key="2">
    <source>
        <dbReference type="EMBL" id="GAN65031.1"/>
    </source>
</evidence>
<proteinExistence type="predicted"/>
<organism evidence="2 3">
    <name type="scientific">Acetobacter orientalis</name>
    <dbReference type="NCBI Taxonomy" id="146474"/>
    <lineage>
        <taxon>Bacteria</taxon>
        <taxon>Pseudomonadati</taxon>
        <taxon>Pseudomonadota</taxon>
        <taxon>Alphaproteobacteria</taxon>
        <taxon>Acetobacterales</taxon>
        <taxon>Acetobacteraceae</taxon>
        <taxon>Acetobacter</taxon>
    </lineage>
</organism>
<dbReference type="EMBL" id="BAMX01000003">
    <property type="protein sequence ID" value="GAN65031.1"/>
    <property type="molecule type" value="Genomic_DNA"/>
</dbReference>
<feature type="region of interest" description="Disordered" evidence="1">
    <location>
        <begin position="74"/>
        <end position="112"/>
    </location>
</feature>
<name>A0A0D6NHX2_9PROT</name>
<evidence type="ECO:0008006" key="4">
    <source>
        <dbReference type="Google" id="ProtNLM"/>
    </source>
</evidence>
<keyword evidence="3" id="KW-1185">Reference proteome</keyword>
<dbReference type="InterPro" id="IPR051416">
    <property type="entry name" value="phD-YefM_TA_antitoxins"/>
</dbReference>
<dbReference type="RefSeq" id="WP_181014192.1">
    <property type="nucleotide sequence ID" value="NZ_BAMX01000003.1"/>
</dbReference>
<evidence type="ECO:0000256" key="1">
    <source>
        <dbReference type="SAM" id="MobiDB-lite"/>
    </source>
</evidence>
<accession>A0A0D6NHX2</accession>
<dbReference type="Gene3D" id="3.40.1620.10">
    <property type="entry name" value="YefM-like domain"/>
    <property type="match status" value="1"/>
</dbReference>
<sequence length="112" mass="12676">MPQEFSTSSLCVHVMMTHGEEAMSQHLSDNAPLPQKIGVREFRGNLTAYLRQVRQGSTILVTSHDQVVAELRPPASSYRPRRQPGALRGRIRISEDFDETPTDLLESMERDL</sequence>
<dbReference type="Proteomes" id="UP000032670">
    <property type="component" value="Unassembled WGS sequence"/>
</dbReference>
<reference evidence="2 3" key="1">
    <citation type="submission" date="2012-11" db="EMBL/GenBank/DDBJ databases">
        <title>Whole genome sequence of Acetobacter orientalis 21F-2.</title>
        <authorList>
            <person name="Azuma Y."/>
            <person name="Higashiura N."/>
            <person name="Hirakawa H."/>
            <person name="Matsushita K."/>
        </authorList>
    </citation>
    <scope>NUCLEOTIDE SEQUENCE [LARGE SCALE GENOMIC DNA]</scope>
    <source>
        <strain evidence="2 3">21F-2</strain>
    </source>
</reference>
<comment type="caution">
    <text evidence="2">The sequence shown here is derived from an EMBL/GenBank/DDBJ whole genome shotgun (WGS) entry which is preliminary data.</text>
</comment>
<dbReference type="GeneID" id="76203169"/>
<dbReference type="PANTHER" id="PTHR35377">
    <property type="entry name" value="ANTITOXIN VAPB49-RELATED-RELATED"/>
    <property type="match status" value="1"/>
</dbReference>
<protein>
    <recommendedName>
        <fullName evidence="4">Prevent-host-death protein</fullName>
    </recommendedName>
</protein>
<dbReference type="STRING" id="1231341.Abor_003_101"/>
<gene>
    <name evidence="2" type="ORF">Abor_003_101</name>
</gene>
<accession>A0A6N3SYZ4</accession>
<evidence type="ECO:0000313" key="3">
    <source>
        <dbReference type="Proteomes" id="UP000032670"/>
    </source>
</evidence>